<keyword evidence="3" id="KW-1185">Reference proteome</keyword>
<evidence type="ECO:0000313" key="2">
    <source>
        <dbReference type="EMBL" id="CAG9788825.1"/>
    </source>
</evidence>
<accession>A0A9N9WEN5</accession>
<proteinExistence type="predicted"/>
<dbReference type="OrthoDB" id="7461743at2759"/>
<dbReference type="EMBL" id="OU893333">
    <property type="protein sequence ID" value="CAG9788825.1"/>
    <property type="molecule type" value="Genomic_DNA"/>
</dbReference>
<sequence length="97" mass="11950">MENARQKLEVEKEERENAQLTQKLLANEAKQQRDYEDHIRRVIKEYEKLQKEWKERRQERAKLDEALADAQRSEAEMKHCRIQRVMQKVSKHSWQNF</sequence>
<reference evidence="2" key="2">
    <citation type="submission" date="2022-10" db="EMBL/GenBank/DDBJ databases">
        <authorList>
            <consortium name="ENA_rothamsted_submissions"/>
            <consortium name="culmorum"/>
            <person name="King R."/>
        </authorList>
    </citation>
    <scope>NUCLEOTIDE SEQUENCE</scope>
</reference>
<dbReference type="AlphaFoldDB" id="A0A9N9WEN5"/>
<keyword evidence="1" id="KW-0175">Coiled coil</keyword>
<reference evidence="2" key="1">
    <citation type="submission" date="2021-12" db="EMBL/GenBank/DDBJ databases">
        <authorList>
            <person name="King R."/>
        </authorList>
    </citation>
    <scope>NUCLEOTIDE SEQUENCE</scope>
</reference>
<evidence type="ECO:0000256" key="1">
    <source>
        <dbReference type="SAM" id="Coils"/>
    </source>
</evidence>
<dbReference type="Proteomes" id="UP001153714">
    <property type="component" value="Chromosome 2"/>
</dbReference>
<gene>
    <name evidence="2" type="ORF">DIATSA_LOCUS6611</name>
</gene>
<organism evidence="2 3">
    <name type="scientific">Diatraea saccharalis</name>
    <name type="common">sugarcane borer</name>
    <dbReference type="NCBI Taxonomy" id="40085"/>
    <lineage>
        <taxon>Eukaryota</taxon>
        <taxon>Metazoa</taxon>
        <taxon>Ecdysozoa</taxon>
        <taxon>Arthropoda</taxon>
        <taxon>Hexapoda</taxon>
        <taxon>Insecta</taxon>
        <taxon>Pterygota</taxon>
        <taxon>Neoptera</taxon>
        <taxon>Endopterygota</taxon>
        <taxon>Lepidoptera</taxon>
        <taxon>Glossata</taxon>
        <taxon>Ditrysia</taxon>
        <taxon>Pyraloidea</taxon>
        <taxon>Crambidae</taxon>
        <taxon>Crambinae</taxon>
        <taxon>Diatraea</taxon>
    </lineage>
</organism>
<protein>
    <submittedName>
        <fullName evidence="2">Uncharacterized protein</fullName>
    </submittedName>
</protein>
<feature type="coiled-coil region" evidence="1">
    <location>
        <begin position="1"/>
        <end position="83"/>
    </location>
</feature>
<name>A0A9N9WEN5_9NEOP</name>
<evidence type="ECO:0000313" key="3">
    <source>
        <dbReference type="Proteomes" id="UP001153714"/>
    </source>
</evidence>